<evidence type="ECO:0000313" key="11">
    <source>
        <dbReference type="RefSeq" id="XP_013384442.1"/>
    </source>
</evidence>
<evidence type="ECO:0000256" key="1">
    <source>
        <dbReference type="ARBA" id="ARBA00004323"/>
    </source>
</evidence>
<keyword evidence="8 9" id="KW-0325">Glycoprotein</keyword>
<dbReference type="GO" id="GO:0008146">
    <property type="term" value="F:sulfotransferase activity"/>
    <property type="evidence" value="ECO:0007669"/>
    <property type="project" value="InterPro"/>
</dbReference>
<evidence type="ECO:0000256" key="9">
    <source>
        <dbReference type="RuleBase" id="RU364020"/>
    </source>
</evidence>
<dbReference type="InParanoid" id="A0A1S3HEE3"/>
<evidence type="ECO:0000313" key="10">
    <source>
        <dbReference type="Proteomes" id="UP000085678"/>
    </source>
</evidence>
<gene>
    <name evidence="11" type="primary">LOC106154593</name>
</gene>
<dbReference type="GO" id="GO:0000139">
    <property type="term" value="C:Golgi membrane"/>
    <property type="evidence" value="ECO:0007669"/>
    <property type="project" value="UniProtKB-SubCell"/>
</dbReference>
<dbReference type="GeneID" id="106154593"/>
<proteinExistence type="inferred from homology"/>
<comment type="similarity">
    <text evidence="2 9">Belongs to the sulfotransferase 2 family.</text>
</comment>
<evidence type="ECO:0000256" key="4">
    <source>
        <dbReference type="ARBA" id="ARBA00022692"/>
    </source>
</evidence>
<organism evidence="10 11">
    <name type="scientific">Lingula anatina</name>
    <name type="common">Brachiopod</name>
    <name type="synonym">Lingula unguis</name>
    <dbReference type="NCBI Taxonomy" id="7574"/>
    <lineage>
        <taxon>Eukaryota</taxon>
        <taxon>Metazoa</taxon>
        <taxon>Spiralia</taxon>
        <taxon>Lophotrochozoa</taxon>
        <taxon>Brachiopoda</taxon>
        <taxon>Linguliformea</taxon>
        <taxon>Lingulata</taxon>
        <taxon>Lingulida</taxon>
        <taxon>Linguloidea</taxon>
        <taxon>Lingulidae</taxon>
        <taxon>Lingula</taxon>
    </lineage>
</organism>
<keyword evidence="5" id="KW-1133">Transmembrane helix</keyword>
<dbReference type="EC" id="2.8.2.-" evidence="9"/>
<dbReference type="OrthoDB" id="2019940at2759"/>
<dbReference type="KEGG" id="lak:106154593"/>
<reference evidence="11" key="1">
    <citation type="submission" date="2025-08" db="UniProtKB">
        <authorList>
            <consortium name="RefSeq"/>
        </authorList>
    </citation>
    <scope>IDENTIFICATION</scope>
    <source>
        <tissue evidence="11">Gonads</tissue>
    </source>
</reference>
<dbReference type="RefSeq" id="XP_013384442.1">
    <property type="nucleotide sequence ID" value="XM_013528988.1"/>
</dbReference>
<evidence type="ECO:0000256" key="8">
    <source>
        <dbReference type="ARBA" id="ARBA00023180"/>
    </source>
</evidence>
<dbReference type="InterPro" id="IPR005331">
    <property type="entry name" value="Sulfotransferase"/>
</dbReference>
<dbReference type="Proteomes" id="UP000085678">
    <property type="component" value="Unplaced"/>
</dbReference>
<keyword evidence="4" id="KW-0812">Transmembrane</keyword>
<dbReference type="InterPro" id="IPR018011">
    <property type="entry name" value="Carb_sulfotrans_8-10"/>
</dbReference>
<evidence type="ECO:0000256" key="7">
    <source>
        <dbReference type="ARBA" id="ARBA00023136"/>
    </source>
</evidence>
<keyword evidence="3 9" id="KW-0808">Transferase</keyword>
<dbReference type="PANTHER" id="PTHR12137">
    <property type="entry name" value="CARBOHYDRATE SULFOTRANSFERASE"/>
    <property type="match status" value="1"/>
</dbReference>
<comment type="subcellular location">
    <subcellularLocation>
        <location evidence="1 9">Golgi apparatus membrane</location>
        <topology evidence="1 9">Single-pass type II membrane protein</topology>
    </subcellularLocation>
</comment>
<keyword evidence="7" id="KW-0472">Membrane</keyword>
<dbReference type="GO" id="GO:0016051">
    <property type="term" value="P:carbohydrate biosynthetic process"/>
    <property type="evidence" value="ECO:0007669"/>
    <property type="project" value="InterPro"/>
</dbReference>
<keyword evidence="9" id="KW-0119">Carbohydrate metabolism</keyword>
<dbReference type="PANTHER" id="PTHR12137:SF54">
    <property type="entry name" value="CARBOHYDRATE SULFOTRANSFERASE"/>
    <property type="match status" value="1"/>
</dbReference>
<evidence type="ECO:0000256" key="6">
    <source>
        <dbReference type="ARBA" id="ARBA00023034"/>
    </source>
</evidence>
<name>A0A1S3HEE3_LINAN</name>
<sequence length="350" mass="40887">MGPACVADAKVLGVVTTVCVIAMCYVYTVIRPFDDVITAWRYSDHWRMSTKRLFAPPRIKSTFTSLHADWDLVPQSWINEMEARRRHLENACAAAEPPSNNSLVKASHNLYVDERHRLIICEIPKVGCSNFNRLLYGLSANIGIDEYENINGSQVHSFRMLRWLRKLDSFSDFGIQFRLKHYLKVIAVRHPFERIVSAYRSKLEGGDREFSATYGPAILKYERKKKTEEVIRHYNVSFAAFARYLTQISVQTNFHFKAYHEICFPCTVHYDVIARHETISRDVSMVLKMIHAAPGFHYPNSHRVKVHSEDVWKSYFKHMTKEEVWQFWDTQFETDGRLFNYTMPNDIGKS</sequence>
<evidence type="ECO:0000256" key="5">
    <source>
        <dbReference type="ARBA" id="ARBA00022989"/>
    </source>
</evidence>
<dbReference type="AlphaFoldDB" id="A0A1S3HEE3"/>
<keyword evidence="9" id="KW-0735">Signal-anchor</keyword>
<dbReference type="Pfam" id="PF03567">
    <property type="entry name" value="Sulfotransfer_2"/>
    <property type="match status" value="1"/>
</dbReference>
<keyword evidence="6 9" id="KW-0333">Golgi apparatus</keyword>
<evidence type="ECO:0000256" key="3">
    <source>
        <dbReference type="ARBA" id="ARBA00022679"/>
    </source>
</evidence>
<evidence type="ECO:0000256" key="2">
    <source>
        <dbReference type="ARBA" id="ARBA00006339"/>
    </source>
</evidence>
<protein>
    <recommendedName>
        <fullName evidence="9">Carbohydrate sulfotransferase</fullName>
        <ecNumber evidence="9">2.8.2.-</ecNumber>
    </recommendedName>
</protein>
<accession>A0A1S3HEE3</accession>
<keyword evidence="10" id="KW-1185">Reference proteome</keyword>